<comment type="caution">
    <text evidence="2">The sequence shown here is derived from an EMBL/GenBank/DDBJ whole genome shotgun (WGS) entry which is preliminary data.</text>
</comment>
<dbReference type="SMART" id="SM00635">
    <property type="entry name" value="BID_2"/>
    <property type="match status" value="2"/>
</dbReference>
<dbReference type="OrthoDB" id="2235251at2"/>
<sequence length="422" mass="44010">MMFMGCTKLTHVTIPSSVTKIEREAFVNCKSLKEMMVYWDAPPVIDANTFEGVALHQVKLIVPVGKKAAYTSAAVWKNFNPIVEASSPVLSVSPAALSMDASGRSRTVTVVANTPWTTTSSATWLTVSPLAGSNNGTVTVTAAAYTGAAPRTATITFMTGNLTRTVSVTQTGTTAVIPATGVAVEPTSLKLEVGQARPLTATVLPETATTQTVTWTTDNAAIATVNESGIVKGVAPGTAVITATTTDGSHTATCTVTVVPSSSPVVKVTSLKLSATTFKTEAQIIFQLKVTVLPANATDPSVTFTSSDPSIASVDAVTGIVTVYRKGTARITVTANDGSGVTAVCEVTYTVANERVDASIRVYAHDGALRLTLSNPETVHIYNVDGAMVKTLDLPAGDHIQPLPSGVYFVRVGEKVEKIFVK</sequence>
<feature type="domain" description="BIG2" evidence="1">
    <location>
        <begin position="178"/>
        <end position="255"/>
    </location>
</feature>
<gene>
    <name evidence="2" type="ORF">EII40_08400</name>
</gene>
<dbReference type="NCBIfam" id="TIGR04183">
    <property type="entry name" value="Por_Secre_tail"/>
    <property type="match status" value="1"/>
</dbReference>
<proteinExistence type="predicted"/>
<evidence type="ECO:0000313" key="2">
    <source>
        <dbReference type="EMBL" id="RRD59919.1"/>
    </source>
</evidence>
<dbReference type="Pfam" id="PF13004">
    <property type="entry name" value="BACON"/>
    <property type="match status" value="1"/>
</dbReference>
<dbReference type="InterPro" id="IPR026444">
    <property type="entry name" value="Secre_tail"/>
</dbReference>
<accession>A0A3P1XMC3</accession>
<dbReference type="Gene3D" id="2.60.40.10">
    <property type="entry name" value="Immunoglobulins"/>
    <property type="match status" value="1"/>
</dbReference>
<dbReference type="Proteomes" id="UP000278609">
    <property type="component" value="Unassembled WGS sequence"/>
</dbReference>
<dbReference type="InterPro" id="IPR008964">
    <property type="entry name" value="Invasin/intimin_cell_adhesion"/>
</dbReference>
<dbReference type="InterPro" id="IPR013783">
    <property type="entry name" value="Ig-like_fold"/>
</dbReference>
<dbReference type="InterPro" id="IPR003343">
    <property type="entry name" value="Big_2"/>
</dbReference>
<name>A0A3P1XMC3_TANFO</name>
<dbReference type="EMBL" id="RQYS01000033">
    <property type="protein sequence ID" value="RRD59919.1"/>
    <property type="molecule type" value="Genomic_DNA"/>
</dbReference>
<dbReference type="Gene3D" id="3.40.50.12480">
    <property type="match status" value="1"/>
</dbReference>
<dbReference type="Pfam" id="PF13306">
    <property type="entry name" value="LRR_5"/>
    <property type="match status" value="1"/>
</dbReference>
<dbReference type="SUPFAM" id="SSF49373">
    <property type="entry name" value="Invasin/intimin cell-adhesion fragments"/>
    <property type="match status" value="2"/>
</dbReference>
<evidence type="ECO:0000259" key="1">
    <source>
        <dbReference type="SMART" id="SM00635"/>
    </source>
</evidence>
<evidence type="ECO:0000313" key="3">
    <source>
        <dbReference type="Proteomes" id="UP000278609"/>
    </source>
</evidence>
<dbReference type="Gene3D" id="2.60.40.1080">
    <property type="match status" value="2"/>
</dbReference>
<organism evidence="2 3">
    <name type="scientific">Tannerella forsythia</name>
    <name type="common">Bacteroides forsythus</name>
    <dbReference type="NCBI Taxonomy" id="28112"/>
    <lineage>
        <taxon>Bacteria</taxon>
        <taxon>Pseudomonadati</taxon>
        <taxon>Bacteroidota</taxon>
        <taxon>Bacteroidia</taxon>
        <taxon>Bacteroidales</taxon>
        <taxon>Tannerellaceae</taxon>
        <taxon>Tannerella</taxon>
    </lineage>
</organism>
<dbReference type="Pfam" id="PF02368">
    <property type="entry name" value="Big_2"/>
    <property type="match status" value="2"/>
</dbReference>
<protein>
    <submittedName>
        <fullName evidence="2">T9SS C-terminal target domain-containing protein</fullName>
    </submittedName>
</protein>
<reference evidence="2 3" key="1">
    <citation type="submission" date="2018-11" db="EMBL/GenBank/DDBJ databases">
        <title>Genomes From Bacteria Associated with the Canine Oral Cavity: a Test Case for Automated Genome-Based Taxonomic Assignment.</title>
        <authorList>
            <person name="Coil D.A."/>
            <person name="Jospin G."/>
            <person name="Darling A.E."/>
            <person name="Wallis C."/>
            <person name="Davis I.J."/>
            <person name="Harris S."/>
            <person name="Eisen J.A."/>
            <person name="Holcombe L.J."/>
            <person name="O'Flynn C."/>
        </authorList>
    </citation>
    <scope>NUCLEOTIDE SEQUENCE [LARGE SCALE GENOMIC DNA]</scope>
    <source>
        <strain evidence="2 3">OH2617_COT-023</strain>
    </source>
</reference>
<dbReference type="AlphaFoldDB" id="A0A3P1XMC3"/>
<feature type="domain" description="BIG2" evidence="1">
    <location>
        <begin position="267"/>
        <end position="345"/>
    </location>
</feature>
<dbReference type="InterPro" id="IPR026906">
    <property type="entry name" value="LRR_5"/>
</dbReference>
<dbReference type="InterPro" id="IPR024361">
    <property type="entry name" value="BACON"/>
</dbReference>
<dbReference type="CDD" id="cd14948">
    <property type="entry name" value="BACON"/>
    <property type="match status" value="1"/>
</dbReference>